<protein>
    <recommendedName>
        <fullName evidence="3">KOW domain-containing protein</fullName>
    </recommendedName>
</protein>
<evidence type="ECO:0000313" key="1">
    <source>
        <dbReference type="EMBL" id="GAA2192750.1"/>
    </source>
</evidence>
<keyword evidence="2" id="KW-1185">Reference proteome</keyword>
<evidence type="ECO:0000313" key="2">
    <source>
        <dbReference type="Proteomes" id="UP001501391"/>
    </source>
</evidence>
<evidence type="ECO:0008006" key="3">
    <source>
        <dbReference type="Google" id="ProtNLM"/>
    </source>
</evidence>
<sequence>MSSFKKGDRVTVIAAGPENVGTVGKTGVVFYDETGGEVVVKGIDGRLTEAVKGYRSYSPDQLRKA</sequence>
<comment type="caution">
    <text evidence="1">The sequence shown here is derived from an EMBL/GenBank/DDBJ whole genome shotgun (WGS) entry which is preliminary data.</text>
</comment>
<reference evidence="1 2" key="1">
    <citation type="journal article" date="2019" name="Int. J. Syst. Evol. Microbiol.">
        <title>The Global Catalogue of Microorganisms (GCM) 10K type strain sequencing project: providing services to taxonomists for standard genome sequencing and annotation.</title>
        <authorList>
            <consortium name="The Broad Institute Genomics Platform"/>
            <consortium name="The Broad Institute Genome Sequencing Center for Infectious Disease"/>
            <person name="Wu L."/>
            <person name="Ma J."/>
        </authorList>
    </citation>
    <scope>NUCLEOTIDE SEQUENCE [LARGE SCALE GENOMIC DNA]</scope>
    <source>
        <strain evidence="1 2">JCM 14924</strain>
    </source>
</reference>
<organism evidence="1 2">
    <name type="scientific">Streptomyces bangladeshensis</name>
    <dbReference type="NCBI Taxonomy" id="295352"/>
    <lineage>
        <taxon>Bacteria</taxon>
        <taxon>Bacillati</taxon>
        <taxon>Actinomycetota</taxon>
        <taxon>Actinomycetes</taxon>
        <taxon>Kitasatosporales</taxon>
        <taxon>Streptomycetaceae</taxon>
        <taxon>Streptomyces</taxon>
    </lineage>
</organism>
<dbReference type="EMBL" id="BAAAOQ010000003">
    <property type="protein sequence ID" value="GAA2192750.1"/>
    <property type="molecule type" value="Genomic_DNA"/>
</dbReference>
<accession>A0ABN3BE54</accession>
<name>A0ABN3BE54_9ACTN</name>
<proteinExistence type="predicted"/>
<dbReference type="Proteomes" id="UP001501391">
    <property type="component" value="Unassembled WGS sequence"/>
</dbReference>
<dbReference type="RefSeq" id="WP_346162183.1">
    <property type="nucleotide sequence ID" value="NZ_BAAAOQ010000003.1"/>
</dbReference>
<gene>
    <name evidence="1" type="ORF">GCM10009787_11690</name>
</gene>